<evidence type="ECO:0000259" key="11">
    <source>
        <dbReference type="Pfam" id="PF08334"/>
    </source>
</evidence>
<dbReference type="RefSeq" id="WP_013481152.1">
    <property type="nucleotide sequence ID" value="NC_014819.1"/>
</dbReference>
<organism evidence="12 13">
    <name type="scientific">Asticcacaulis excentricus (strain ATCC 15261 / DSM 4724 / KCTC 12464 / NCIMB 9791 / VKM B-1370 / CB 48)</name>
    <dbReference type="NCBI Taxonomy" id="573065"/>
    <lineage>
        <taxon>Bacteria</taxon>
        <taxon>Pseudomonadati</taxon>
        <taxon>Pseudomonadota</taxon>
        <taxon>Alphaproteobacteria</taxon>
        <taxon>Caulobacterales</taxon>
        <taxon>Caulobacteraceae</taxon>
        <taxon>Asticcacaulis</taxon>
    </lineage>
</organism>
<evidence type="ECO:0000256" key="6">
    <source>
        <dbReference type="ARBA" id="ARBA00022519"/>
    </source>
</evidence>
<evidence type="ECO:0000313" key="13">
    <source>
        <dbReference type="Proteomes" id="UP000001492"/>
    </source>
</evidence>
<keyword evidence="4" id="KW-1003">Cell membrane</keyword>
<dbReference type="AlphaFoldDB" id="E8RVR7"/>
<dbReference type="InterPro" id="IPR045584">
    <property type="entry name" value="Pilin-like"/>
</dbReference>
<feature type="domain" description="Type II secretion system protein GspG C-terminal" evidence="11">
    <location>
        <begin position="36"/>
        <end position="138"/>
    </location>
</feature>
<evidence type="ECO:0000256" key="4">
    <source>
        <dbReference type="ARBA" id="ARBA00022475"/>
    </source>
</evidence>
<keyword evidence="6" id="KW-0997">Cell inner membrane</keyword>
<dbReference type="InterPro" id="IPR013545">
    <property type="entry name" value="T2SS_protein-GspG_C"/>
</dbReference>
<keyword evidence="5" id="KW-0488">Methylation</keyword>
<dbReference type="PRINTS" id="PR00813">
    <property type="entry name" value="BCTERIALGSPG"/>
</dbReference>
<dbReference type="OrthoDB" id="9795612at2"/>
<dbReference type="InterPro" id="IPR000983">
    <property type="entry name" value="Bac_GSPG_pilin"/>
</dbReference>
<evidence type="ECO:0000256" key="8">
    <source>
        <dbReference type="ARBA" id="ARBA00022989"/>
    </source>
</evidence>
<dbReference type="PANTHER" id="PTHR30093:SF45">
    <property type="entry name" value="TYPE II SECRETION SYSTEM CORE PROTEIN G"/>
    <property type="match status" value="1"/>
</dbReference>
<reference evidence="13" key="1">
    <citation type="submission" date="2010-12" db="EMBL/GenBank/DDBJ databases">
        <title>Complete sequence of plasmid 2 of Asticcacaulis excentricus CB 48.</title>
        <authorList>
            <consortium name="US DOE Joint Genome Institute"/>
            <person name="Lucas S."/>
            <person name="Copeland A."/>
            <person name="Lapidus A."/>
            <person name="Cheng J.-F."/>
            <person name="Bruce D."/>
            <person name="Goodwin L."/>
            <person name="Pitluck S."/>
            <person name="Teshima H."/>
            <person name="Davenport K."/>
            <person name="Detter J.C."/>
            <person name="Han C."/>
            <person name="Tapia R."/>
            <person name="Land M."/>
            <person name="Hauser L."/>
            <person name="Jeffries C."/>
            <person name="Kyrpides N."/>
            <person name="Ivanova N."/>
            <person name="Ovchinnikova G."/>
            <person name="Brun Y.V."/>
            <person name="Woyke T."/>
        </authorList>
    </citation>
    <scope>NUCLEOTIDE SEQUENCE [LARGE SCALE GENOMIC DNA]</scope>
    <source>
        <strain evidence="13">ATCC 15261 / DSM 4724 / KCTC 12464 / NCIMB 9791 / VKM B-1370 / CB 48</strain>
        <plasmid evidence="13">pASTEX02</plasmid>
    </source>
</reference>
<evidence type="ECO:0000256" key="7">
    <source>
        <dbReference type="ARBA" id="ARBA00022692"/>
    </source>
</evidence>
<dbReference type="InterPro" id="IPR010054">
    <property type="entry name" value="Type2_sec_GspG"/>
</dbReference>
<name>E8RVR7_ASTEC</name>
<dbReference type="Proteomes" id="UP000001492">
    <property type="component" value="Plasmid pASTEX02"/>
</dbReference>
<evidence type="ECO:0000256" key="9">
    <source>
        <dbReference type="ARBA" id="ARBA00023136"/>
    </source>
</evidence>
<proteinExistence type="inferred from homology"/>
<dbReference type="EMBL" id="CP002398">
    <property type="protein sequence ID" value="ADU15339.1"/>
    <property type="molecule type" value="Genomic_DNA"/>
</dbReference>
<keyword evidence="8 10" id="KW-1133">Transmembrane helix</keyword>
<protein>
    <recommendedName>
        <fullName evidence="3">Type II secretion system core protein G</fullName>
    </recommendedName>
</protein>
<evidence type="ECO:0000256" key="1">
    <source>
        <dbReference type="ARBA" id="ARBA00004377"/>
    </source>
</evidence>
<dbReference type="Pfam" id="PF08334">
    <property type="entry name" value="T2SSG"/>
    <property type="match status" value="1"/>
</dbReference>
<geneLocation type="plasmid" evidence="12 13">
    <name>pASTEX02</name>
</geneLocation>
<dbReference type="InterPro" id="IPR012902">
    <property type="entry name" value="N_methyl_site"/>
</dbReference>
<dbReference type="SUPFAM" id="SSF54523">
    <property type="entry name" value="Pili subunits"/>
    <property type="match status" value="1"/>
</dbReference>
<dbReference type="GO" id="GO:0015628">
    <property type="term" value="P:protein secretion by the type II secretion system"/>
    <property type="evidence" value="ECO:0007669"/>
    <property type="project" value="InterPro"/>
</dbReference>
<dbReference type="HOGENOM" id="CLU_091705_2_0_5"/>
<sequence>MRSVRDMEAEAGYTLTEMLVVILIISLIAAVLTPSLLGQLSRSRAKTAALQIDTTTAALENYREDMGQYPSSSEGLTALVSAPAEGAWLGPYLKDKKSLNDPWGRPLVYALNADGVATVTSLGADGKEGGKGVDQDIIGTVR</sequence>
<gene>
    <name evidence="12" type="ordered locus">Astex_3722</name>
</gene>
<dbReference type="NCBIfam" id="TIGR02532">
    <property type="entry name" value="IV_pilin_GFxxxE"/>
    <property type="match status" value="1"/>
</dbReference>
<dbReference type="KEGG" id="aex:Astex_3722"/>
<keyword evidence="13" id="KW-1185">Reference proteome</keyword>
<dbReference type="NCBIfam" id="TIGR01710">
    <property type="entry name" value="typeII_sec_gspG"/>
    <property type="match status" value="1"/>
</dbReference>
<dbReference type="PANTHER" id="PTHR30093">
    <property type="entry name" value="GENERAL SECRETION PATHWAY PROTEIN G"/>
    <property type="match status" value="1"/>
</dbReference>
<comment type="subcellular location">
    <subcellularLocation>
        <location evidence="1">Cell inner membrane</location>
        <topology evidence="1">Single-pass membrane protein</topology>
    </subcellularLocation>
</comment>
<evidence type="ECO:0000256" key="5">
    <source>
        <dbReference type="ARBA" id="ARBA00022481"/>
    </source>
</evidence>
<dbReference type="GO" id="GO:0015627">
    <property type="term" value="C:type II protein secretion system complex"/>
    <property type="evidence" value="ECO:0007669"/>
    <property type="project" value="InterPro"/>
</dbReference>
<evidence type="ECO:0000256" key="10">
    <source>
        <dbReference type="SAM" id="Phobius"/>
    </source>
</evidence>
<dbReference type="Gene3D" id="3.30.700.10">
    <property type="entry name" value="Glycoprotein, Type 4 Pilin"/>
    <property type="match status" value="1"/>
</dbReference>
<feature type="transmembrane region" description="Helical" evidence="10">
    <location>
        <begin position="12"/>
        <end position="37"/>
    </location>
</feature>
<evidence type="ECO:0000256" key="3">
    <source>
        <dbReference type="ARBA" id="ARBA00020042"/>
    </source>
</evidence>
<keyword evidence="12" id="KW-0614">Plasmid</keyword>
<dbReference type="Pfam" id="PF07963">
    <property type="entry name" value="N_methyl"/>
    <property type="match status" value="1"/>
</dbReference>
<dbReference type="GO" id="GO:0005886">
    <property type="term" value="C:plasma membrane"/>
    <property type="evidence" value="ECO:0007669"/>
    <property type="project" value="UniProtKB-SubCell"/>
</dbReference>
<evidence type="ECO:0000256" key="2">
    <source>
        <dbReference type="ARBA" id="ARBA00009984"/>
    </source>
</evidence>
<accession>E8RVR7</accession>
<keyword evidence="9 10" id="KW-0472">Membrane</keyword>
<keyword evidence="7 10" id="KW-0812">Transmembrane</keyword>
<evidence type="ECO:0000313" key="12">
    <source>
        <dbReference type="EMBL" id="ADU15339.1"/>
    </source>
</evidence>
<comment type="similarity">
    <text evidence="2">Belongs to the GSP G family.</text>
</comment>